<protein>
    <submittedName>
        <fullName evidence="1">Uncharacterized protein</fullName>
    </submittedName>
</protein>
<gene>
    <name evidence="1" type="ORF">HII31_08866</name>
</gene>
<evidence type="ECO:0000313" key="2">
    <source>
        <dbReference type="Proteomes" id="UP000660729"/>
    </source>
</evidence>
<dbReference type="SUPFAM" id="SSF51735">
    <property type="entry name" value="NAD(P)-binding Rossmann-fold domains"/>
    <property type="match status" value="1"/>
</dbReference>
<accession>A0A8H6RDS9</accession>
<dbReference type="Proteomes" id="UP000660729">
    <property type="component" value="Unassembled WGS sequence"/>
</dbReference>
<comment type="caution">
    <text evidence="1">The sequence shown here is derived from an EMBL/GenBank/DDBJ whole genome shotgun (WGS) entry which is preliminary data.</text>
</comment>
<reference evidence="1" key="1">
    <citation type="submission" date="2020-04" db="EMBL/GenBank/DDBJ databases">
        <title>Draft genome resource of the tomato pathogen Pseudocercospora fuligena.</title>
        <authorList>
            <person name="Zaccaron A."/>
        </authorList>
    </citation>
    <scope>NUCLEOTIDE SEQUENCE</scope>
    <source>
        <strain evidence="1">PF001</strain>
    </source>
</reference>
<keyword evidence="2" id="KW-1185">Reference proteome</keyword>
<dbReference type="PANTHER" id="PTHR40129:SF2">
    <property type="entry name" value="KETOPANTOATE REDUCTASE N-TERMINAL DOMAIN-CONTAINING PROTEIN"/>
    <property type="match status" value="1"/>
</dbReference>
<dbReference type="EMBL" id="JABCIY010000178">
    <property type="protein sequence ID" value="KAF7189759.1"/>
    <property type="molecule type" value="Genomic_DNA"/>
</dbReference>
<dbReference type="PANTHER" id="PTHR40129">
    <property type="entry name" value="KETOPANTOATE REDUCTASE N-TERMINAL DOMAIN-CONTAINING PROTEIN"/>
    <property type="match status" value="1"/>
</dbReference>
<dbReference type="Gene3D" id="3.40.50.720">
    <property type="entry name" value="NAD(P)-binding Rossmann-like Domain"/>
    <property type="match status" value="1"/>
</dbReference>
<organism evidence="1 2">
    <name type="scientific">Pseudocercospora fuligena</name>
    <dbReference type="NCBI Taxonomy" id="685502"/>
    <lineage>
        <taxon>Eukaryota</taxon>
        <taxon>Fungi</taxon>
        <taxon>Dikarya</taxon>
        <taxon>Ascomycota</taxon>
        <taxon>Pezizomycotina</taxon>
        <taxon>Dothideomycetes</taxon>
        <taxon>Dothideomycetidae</taxon>
        <taxon>Mycosphaerellales</taxon>
        <taxon>Mycosphaerellaceae</taxon>
        <taxon>Pseudocercospora</taxon>
    </lineage>
</organism>
<proteinExistence type="predicted"/>
<sequence>MPSPQPLDILILGAGWTSTFLIPLLQSQNATFAATTRDGRTVSGSKTIKWSFDPSSKSPEQFSPLPQAKNILITFPLTGPKQSKTLVSGYTNYHKLRSASEVLFIQLGSTGIWQIPQPTHWTSRSSPYNKSNDRAIAEDELLSLNHCVLNLAGLWGGERDPKTWVGRVAQTKEQVKGKKSVHLIHGVDVARGIVAVMGKWEKARGERWMLTDGLVYDWWELFLGWAETNEGDGTPSDQAKWVEELMWEEDVKALPRSMESLGRCYDSREFWRVFGLVPLKARI</sequence>
<dbReference type="AlphaFoldDB" id="A0A8H6RDS9"/>
<evidence type="ECO:0000313" key="1">
    <source>
        <dbReference type="EMBL" id="KAF7189759.1"/>
    </source>
</evidence>
<name>A0A8H6RDS9_9PEZI</name>
<dbReference type="OrthoDB" id="674948at2759"/>
<dbReference type="InterPro" id="IPR036291">
    <property type="entry name" value="NAD(P)-bd_dom_sf"/>
</dbReference>